<dbReference type="GO" id="GO:0004252">
    <property type="term" value="F:serine-type endopeptidase activity"/>
    <property type="evidence" value="ECO:0007669"/>
    <property type="project" value="InterPro"/>
</dbReference>
<protein>
    <submittedName>
        <fullName evidence="4">Putative minor extracellular protease vpr</fullName>
    </submittedName>
</protein>
<evidence type="ECO:0000313" key="5">
    <source>
        <dbReference type="Proteomes" id="UP000034680"/>
    </source>
</evidence>
<reference evidence="4 5" key="1">
    <citation type="submission" date="2015-05" db="EMBL/GenBank/DDBJ databases">
        <title>Distinctive expansion of gene families associated with plant cell wall degradation and secondary metabolism in the genomes of grapevine trunk pathogens.</title>
        <authorList>
            <person name="Lawrence D.P."/>
            <person name="Travadon R."/>
            <person name="Rolshausen P.E."/>
            <person name="Baumgartner K."/>
        </authorList>
    </citation>
    <scope>NUCLEOTIDE SEQUENCE [LARGE SCALE GENOMIC DNA]</scope>
    <source>
        <strain evidence="4">DA912</strain>
    </source>
</reference>
<comment type="caution">
    <text evidence="4">The sequence shown here is derived from an EMBL/GenBank/DDBJ whole genome shotgun (WGS) entry which is preliminary data.</text>
</comment>
<proteinExistence type="inferred from homology"/>
<dbReference type="GO" id="GO:0016020">
    <property type="term" value="C:membrane"/>
    <property type="evidence" value="ECO:0007669"/>
    <property type="project" value="InterPro"/>
</dbReference>
<keyword evidence="4" id="KW-0378">Hydrolase</keyword>
<dbReference type="GO" id="GO:0006508">
    <property type="term" value="P:proteolysis"/>
    <property type="evidence" value="ECO:0007669"/>
    <property type="project" value="UniProtKB-KW"/>
</dbReference>
<evidence type="ECO:0000313" key="4">
    <source>
        <dbReference type="EMBL" id="KKY29479.1"/>
    </source>
</evidence>
<evidence type="ECO:0000256" key="1">
    <source>
        <dbReference type="ARBA" id="ARBA00011073"/>
    </source>
</evidence>
<accession>A0A0G2F5H9</accession>
<dbReference type="InterPro" id="IPR010435">
    <property type="entry name" value="C5a/SBT2-like_Fn3"/>
</dbReference>
<dbReference type="OrthoDB" id="5148259at2759"/>
<comment type="similarity">
    <text evidence="1">Belongs to the peptidase S8 family.</text>
</comment>
<organism evidence="4 5">
    <name type="scientific">Diaporthe ampelina</name>
    <dbReference type="NCBI Taxonomy" id="1214573"/>
    <lineage>
        <taxon>Eukaryota</taxon>
        <taxon>Fungi</taxon>
        <taxon>Dikarya</taxon>
        <taxon>Ascomycota</taxon>
        <taxon>Pezizomycotina</taxon>
        <taxon>Sordariomycetes</taxon>
        <taxon>Sordariomycetidae</taxon>
        <taxon>Diaporthales</taxon>
        <taxon>Diaporthaceae</taxon>
        <taxon>Diaporthe</taxon>
    </lineage>
</organism>
<sequence>MYLSTTSRAQLWNDGTGTLKGLAPVPQQGAGLVQAYDAAFVTTHLSTKGISFNDTDNFRTATFTIRNLGSEDVTYELGNSPAYSMNSLSVESNYPQAYPNTIIAAAADLEFSKTSVTVPPRGRADITVEPTFAEAAAILTGLLPVYSGYITINGSNGENLAISYLGVRGSMYSAEVMNAEETGYDFEKFDRTSASKQSSCRGNTTFTVPYPTLNDTSPMPTFEDLSSYPSAEFVLNFGSRVVRADVIPLSSNYTGPTTTVLGRKIAGSARGYPKQYQPRTWFYAWFSGMLDDGYVVPEGEYELSVRALKLFGDPEKPYDYEDLYLSGFRLFYDR</sequence>
<evidence type="ECO:0000259" key="3">
    <source>
        <dbReference type="Pfam" id="PF06280"/>
    </source>
</evidence>
<evidence type="ECO:0000256" key="2">
    <source>
        <dbReference type="ARBA" id="ARBA00022729"/>
    </source>
</evidence>
<dbReference type="EMBL" id="LCUC01000752">
    <property type="protein sequence ID" value="KKY29479.1"/>
    <property type="molecule type" value="Genomic_DNA"/>
</dbReference>
<keyword evidence="5" id="KW-1185">Reference proteome</keyword>
<name>A0A0G2F5H9_9PEZI</name>
<feature type="domain" description="C5a peptidase/Subtilisin-like protease SBT2-like Fn3-like" evidence="3">
    <location>
        <begin position="50"/>
        <end position="164"/>
    </location>
</feature>
<gene>
    <name evidence="4" type="ORF">UCDDA912_g10594</name>
</gene>
<dbReference type="Proteomes" id="UP000034680">
    <property type="component" value="Unassembled WGS sequence"/>
</dbReference>
<dbReference type="Pfam" id="PF06280">
    <property type="entry name" value="fn3_5"/>
    <property type="match status" value="1"/>
</dbReference>
<keyword evidence="2" id="KW-0732">Signal</keyword>
<dbReference type="AlphaFoldDB" id="A0A0G2F5H9"/>
<dbReference type="STRING" id="1214573.A0A0G2F5H9"/>
<dbReference type="Gene3D" id="2.60.40.1710">
    <property type="entry name" value="Subtilisin-like superfamily"/>
    <property type="match status" value="1"/>
</dbReference>
<reference evidence="4 5" key="2">
    <citation type="submission" date="2015-05" db="EMBL/GenBank/DDBJ databases">
        <authorList>
            <person name="Morales-Cruz A."/>
            <person name="Amrine K.C."/>
            <person name="Cantu D."/>
        </authorList>
    </citation>
    <scope>NUCLEOTIDE SEQUENCE [LARGE SCALE GENOMIC DNA]</scope>
    <source>
        <strain evidence="4">DA912</strain>
    </source>
</reference>
<keyword evidence="4" id="KW-0645">Protease</keyword>